<reference evidence="17" key="1">
    <citation type="submission" date="2013-01" db="EMBL/GenBank/DDBJ databases">
        <title>Draft Genome Sequence of a Mulberry Tree, Morus notabilis C.K. Schneid.</title>
        <authorList>
            <person name="He N."/>
            <person name="Zhao S."/>
        </authorList>
    </citation>
    <scope>NUCLEOTIDE SEQUENCE</scope>
</reference>
<evidence type="ECO:0000256" key="1">
    <source>
        <dbReference type="ARBA" id="ARBA00000900"/>
    </source>
</evidence>
<keyword evidence="13" id="KW-0862">Zinc</keyword>
<dbReference type="FunFam" id="3.30.40.10:FF:000038">
    <property type="entry name" value="E3 ubiquitin-protein ligase listerin"/>
    <property type="match status" value="1"/>
</dbReference>
<dbReference type="Pfam" id="PF22958">
    <property type="entry name" value="Ltn1_1st"/>
    <property type="match status" value="1"/>
</dbReference>
<dbReference type="GO" id="GO:0016567">
    <property type="term" value="P:protein ubiquitination"/>
    <property type="evidence" value="ECO:0007669"/>
    <property type="project" value="UniProtKB-UniPathway"/>
</dbReference>
<dbReference type="CDD" id="cd16491">
    <property type="entry name" value="RING-CH-C4HC3_LTN1"/>
    <property type="match status" value="1"/>
</dbReference>
<keyword evidence="12" id="KW-0833">Ubl conjugation pathway</keyword>
<dbReference type="SUPFAM" id="SSF48371">
    <property type="entry name" value="ARM repeat"/>
    <property type="match status" value="1"/>
</dbReference>
<dbReference type="InterPro" id="IPR043502">
    <property type="entry name" value="DNA/RNA_pol_sf"/>
</dbReference>
<dbReference type="InterPro" id="IPR001841">
    <property type="entry name" value="Znf_RING"/>
</dbReference>
<dbReference type="SUPFAM" id="SSF57850">
    <property type="entry name" value="RING/U-box"/>
    <property type="match status" value="1"/>
</dbReference>
<dbReference type="InterPro" id="IPR054477">
    <property type="entry name" value="LTN1_E3_ligase_6th"/>
</dbReference>
<dbReference type="Pfam" id="PF23009">
    <property type="entry name" value="UBC_like"/>
    <property type="match status" value="1"/>
</dbReference>
<dbReference type="GO" id="GO:1990116">
    <property type="term" value="P:ribosome-associated ubiquitin-dependent protein catabolic process"/>
    <property type="evidence" value="ECO:0007669"/>
    <property type="project" value="InterPro"/>
</dbReference>
<dbReference type="Pfam" id="PF07727">
    <property type="entry name" value="RVT_2"/>
    <property type="match status" value="1"/>
</dbReference>
<evidence type="ECO:0000256" key="2">
    <source>
        <dbReference type="ARBA" id="ARBA00004514"/>
    </source>
</evidence>
<evidence type="ECO:0000313" key="16">
    <source>
        <dbReference type="EMBL" id="EXB56621.1"/>
    </source>
</evidence>
<sequence>MNTLKKSGTRVIEDLPRGKKTVGCKWVFTVKCKADGSVERYKARLMAKGFTQTYGLDYQETFAPVAKINSIRVLLSLAVNSNWPLYQLDVKNAFLNGNLEEEVFMSLPPGFEKFFSQDKVCRLKKSLYGCKTAETPIEANLKLTPAKPEDVIDREKFQRLVGKLIYLSHTRLDIAFAVSVMRIGQEARLIDDQKAIRSSAKAEFRFLAHGICEVIWIKRLFKDLNISVPLPIKVYCDNKAASSIAHNPVLHDRTKHIEVDKHFIKENIESGLICVSYAAFTAQEKRLDALILCTTEILMYLEENLKLTPKDMTDKAAALDELQEMHNQVISSSLLALATLLDVLIGIQLERSAPETVTAQSKHASKAKVAAISSAEKLFMAHKFFSDFLKSQSAAIRSATYSVLRSFIKNVPHVFNEGNMKTMAGIILGAFQEKDPACHSSMWDMILLFSKRFPDSWTSLNVQKAILNRVWHFLRNGCFGSHRVSYPALVLFLDCVPPKAIVGERFFPEFFQNLWAGRSVSNSSTADRQAFFGAFKECFIWGLHNASRYYDEVDSIYHFRVTLIDNILVKILWHDYFSFISSNKQESVPSELSARSSGDRELPLSKKTEEASRIKYPISYLQDLRSCIIDVLSGIFFLEHSLLSAFCTEFHESCLGLFQHAPNTVTAAESVERVTQFIWLLGQHAMQKGESWPLVDLVGPMLAKYFPVIRSLDSPENVKLLSTAVSVFGPREIVGELFVHNEEHSHTPDDKVDGELVVDEFMQIFKTNFVPWCLRSCDQSTTARLDLLLTLLDNECFSDQWHAVITYAINLEGSGTAPQSLEPDQITMLALLLEKARNELTKRKAGEDSTHRPGADPAQWHCDLLESTALALVRSPLSAGNSNSQFLCAVLGGSTKGDETSFVSRNASILIFEEILKKLLLFILESSSNWVRHACSMLTAGAVNSLLESKSSVDMAEEAEFALQVLDGSVFCLKALCEESDLVPSILAAVLVLDWEYRMGRSSDDPFDDETTRASKARLDFGESVHVFCCKRSNQFQKCLNIQNLKRLQSILVQCIRSALFTEDKLNTENITSSCCMWVLEVLDYFCQDQSEEQDLLSQLLYKSDMWPLWIVPDFSIAERLGLKNAPVTGHDSGHCKFVSFLDKLILKLGIDRVFTSHVKHTSLSEETTDEEVTTRAWLAAEILCTWKWPGGNAVASFLPLLSAYAKSSSCPSKESLLDSIFNILLDGALVHGGCRGQSFVSPWAASITETDIEEPFLRALISLLSTLFMEKIWERSKAGTVFELLVSKLCIGEAVNMNCLRILPRLVTILVQPLFENESVETGRDAEHDIEDTITGWLKRTLSFPPLVTSETGQDVEEWFQLVISCYPFNAIRGIQALNLGRIVGPVEKTLLLELFRKQRCGVGTSTVTNHPPAVQLLLSKLIAVSVGYCWKEFDEEDWEYVFSQLRRWIQSVVVIMEEITENVDDTVNKNVTSDNMDYNLEKIEQIVLFSDPFPFDIAKNALLSFSICCGPFGIKQLADAENINPFGTERWEPIKDRILEGILRLFFCTGIAEAIATSFCHEAASIISSSRFEHLYFWELVASNVVNSSTNARDRAVKSVEFWGLSKGPISSLYAILFSSKPVSSLQFAAYVILSTEPISSGAIVEEDTLLDGNNNVEEDSRPVDLSTETSVQLREEICFIIEKLPFEVLEMDLMAQQRVNVFLAWSLLLSYLGSLPSSSRARERLVQYIQDSVSPVTLDCLFQHIPVELCMAQNLKKKDLELPAGVSEAATAATHAITTGSVLHSIETFWPVEPVKLASLAGALFGLMLRVLPAYVREWFNSLRDRSTSSLIESFTRAWCSPYLIANELSQIKKNKFADENFSVSVSKSANEAVATYTKDETGMDLVIRLPASYPLRPVDVDCTRNLGISDVKQRKWLMSMMSFVRNQNGALAEAIGIWKRNFDKEFEGVEECPICYSVIHTANNSLPRLACKTCKHKFHSACLYKWFSTSHKSTCPLCQSPF</sequence>
<evidence type="ECO:0000256" key="8">
    <source>
        <dbReference type="ARBA" id="ARBA00022679"/>
    </source>
</evidence>
<comment type="similarity">
    <text evidence="4">Belongs to the LTN1 family.</text>
</comment>
<evidence type="ECO:0000256" key="6">
    <source>
        <dbReference type="ARBA" id="ARBA00017157"/>
    </source>
</evidence>
<keyword evidence="17" id="KW-1185">Reference proteome</keyword>
<evidence type="ECO:0000256" key="9">
    <source>
        <dbReference type="ARBA" id="ARBA00022723"/>
    </source>
</evidence>
<dbReference type="UniPathway" id="UPA00143"/>
<keyword evidence="8" id="KW-0808">Transferase</keyword>
<dbReference type="Gene3D" id="3.30.40.10">
    <property type="entry name" value="Zinc/RING finger domain, C3HC4 (zinc finger)"/>
    <property type="match status" value="1"/>
</dbReference>
<dbReference type="GO" id="GO:0061630">
    <property type="term" value="F:ubiquitin protein ligase activity"/>
    <property type="evidence" value="ECO:0007669"/>
    <property type="project" value="UniProtKB-EC"/>
</dbReference>
<evidence type="ECO:0000256" key="12">
    <source>
        <dbReference type="ARBA" id="ARBA00022786"/>
    </source>
</evidence>
<dbReference type="Pfam" id="PF22999">
    <property type="entry name" value="LTN1_E3_ligase_6th"/>
    <property type="match status" value="1"/>
</dbReference>
<evidence type="ECO:0000256" key="7">
    <source>
        <dbReference type="ARBA" id="ARBA00022490"/>
    </source>
</evidence>
<dbReference type="InterPro" id="IPR016024">
    <property type="entry name" value="ARM-type_fold"/>
</dbReference>
<keyword evidence="7" id="KW-0963">Cytoplasm</keyword>
<dbReference type="PANTHER" id="PTHR12389">
    <property type="entry name" value="ZINC FINGER PROTEIN 294"/>
    <property type="match status" value="1"/>
</dbReference>
<organism evidence="16 17">
    <name type="scientific">Morus notabilis</name>
    <dbReference type="NCBI Taxonomy" id="981085"/>
    <lineage>
        <taxon>Eukaryota</taxon>
        <taxon>Viridiplantae</taxon>
        <taxon>Streptophyta</taxon>
        <taxon>Embryophyta</taxon>
        <taxon>Tracheophyta</taxon>
        <taxon>Spermatophyta</taxon>
        <taxon>Magnoliopsida</taxon>
        <taxon>eudicotyledons</taxon>
        <taxon>Gunneridae</taxon>
        <taxon>Pentapetalae</taxon>
        <taxon>rosids</taxon>
        <taxon>fabids</taxon>
        <taxon>Rosales</taxon>
        <taxon>Moraceae</taxon>
        <taxon>Moreae</taxon>
        <taxon>Morus</taxon>
    </lineage>
</organism>
<keyword evidence="10" id="KW-0677">Repeat</keyword>
<evidence type="ECO:0000256" key="13">
    <source>
        <dbReference type="ARBA" id="ARBA00022833"/>
    </source>
</evidence>
<dbReference type="InterPro" id="IPR054478">
    <property type="entry name" value="LTN1_UBC"/>
</dbReference>
<dbReference type="GO" id="GO:1990112">
    <property type="term" value="C:RQC complex"/>
    <property type="evidence" value="ECO:0007669"/>
    <property type="project" value="InterPro"/>
</dbReference>
<dbReference type="SMART" id="SM00744">
    <property type="entry name" value="RINGv"/>
    <property type="match status" value="1"/>
</dbReference>
<protein>
    <recommendedName>
        <fullName evidence="6">E3 ubiquitin-protein ligase listerin</fullName>
        <ecNumber evidence="5">2.3.2.27</ecNumber>
    </recommendedName>
</protein>
<name>W9RJF7_9ROSA</name>
<evidence type="ECO:0000256" key="5">
    <source>
        <dbReference type="ARBA" id="ARBA00012483"/>
    </source>
</evidence>
<dbReference type="EMBL" id="KE344302">
    <property type="protein sequence ID" value="EXB56621.1"/>
    <property type="molecule type" value="Genomic_DNA"/>
</dbReference>
<dbReference type="EC" id="2.3.2.27" evidence="5"/>
<dbReference type="Proteomes" id="UP000030645">
    <property type="component" value="Unassembled WGS sequence"/>
</dbReference>
<dbReference type="eggNOG" id="KOG0803">
    <property type="taxonomic scope" value="Eukaryota"/>
</dbReference>
<dbReference type="InterPro" id="IPR039804">
    <property type="entry name" value="RING-CH-C4HC3_LTN1"/>
</dbReference>
<dbReference type="InterPro" id="IPR039795">
    <property type="entry name" value="LTN1/Rkr1"/>
</dbReference>
<dbReference type="CDD" id="cd09272">
    <property type="entry name" value="RNase_HI_RT_Ty1"/>
    <property type="match status" value="1"/>
</dbReference>
<dbReference type="GO" id="GO:0008270">
    <property type="term" value="F:zinc ion binding"/>
    <property type="evidence" value="ECO:0007669"/>
    <property type="project" value="UniProtKB-KW"/>
</dbReference>
<comment type="pathway">
    <text evidence="3">Protein modification; protein ubiquitination.</text>
</comment>
<evidence type="ECO:0000256" key="10">
    <source>
        <dbReference type="ARBA" id="ARBA00022737"/>
    </source>
</evidence>
<comment type="subcellular location">
    <subcellularLocation>
        <location evidence="2">Cytoplasm</location>
        <location evidence="2">Cytosol</location>
    </subcellularLocation>
</comment>
<keyword evidence="9" id="KW-0479">Metal-binding</keyword>
<evidence type="ECO:0000256" key="3">
    <source>
        <dbReference type="ARBA" id="ARBA00004906"/>
    </source>
</evidence>
<evidence type="ECO:0000256" key="4">
    <source>
        <dbReference type="ARBA" id="ARBA00007997"/>
    </source>
</evidence>
<evidence type="ECO:0000259" key="15">
    <source>
        <dbReference type="PROSITE" id="PS50089"/>
    </source>
</evidence>
<comment type="catalytic activity">
    <reaction evidence="1">
        <text>S-ubiquitinyl-[E2 ubiquitin-conjugating enzyme]-L-cysteine + [acceptor protein]-L-lysine = [E2 ubiquitin-conjugating enzyme]-L-cysteine + N(6)-ubiquitinyl-[acceptor protein]-L-lysine.</text>
        <dbReference type="EC" id="2.3.2.27"/>
    </reaction>
</comment>
<dbReference type="SMART" id="SM00184">
    <property type="entry name" value="RING"/>
    <property type="match status" value="1"/>
</dbReference>
<accession>W9RJF7</accession>
<dbReference type="InterPro" id="IPR013103">
    <property type="entry name" value="RVT_2"/>
</dbReference>
<evidence type="ECO:0000256" key="11">
    <source>
        <dbReference type="ARBA" id="ARBA00022771"/>
    </source>
</evidence>
<dbReference type="PANTHER" id="PTHR12389:SF0">
    <property type="entry name" value="E3 UBIQUITIN-PROTEIN LIGASE LISTERIN"/>
    <property type="match status" value="1"/>
</dbReference>
<dbReference type="PROSITE" id="PS50089">
    <property type="entry name" value="ZF_RING_2"/>
    <property type="match status" value="1"/>
</dbReference>
<dbReference type="Pfam" id="PF13639">
    <property type="entry name" value="zf-RING_2"/>
    <property type="match status" value="1"/>
</dbReference>
<dbReference type="GO" id="GO:0005829">
    <property type="term" value="C:cytosol"/>
    <property type="evidence" value="ECO:0007669"/>
    <property type="project" value="UniProtKB-SubCell"/>
</dbReference>
<dbReference type="InterPro" id="IPR013083">
    <property type="entry name" value="Znf_RING/FYVE/PHD"/>
</dbReference>
<dbReference type="GO" id="GO:0043023">
    <property type="term" value="F:ribosomal large subunit binding"/>
    <property type="evidence" value="ECO:0007669"/>
    <property type="project" value="TreeGrafter"/>
</dbReference>
<gene>
    <name evidence="16" type="ORF">L484_003308</name>
</gene>
<dbReference type="STRING" id="981085.W9RJF7"/>
<evidence type="ECO:0000256" key="14">
    <source>
        <dbReference type="PROSITE-ProRule" id="PRU00175"/>
    </source>
</evidence>
<dbReference type="InterPro" id="IPR011016">
    <property type="entry name" value="Znf_RING-CH"/>
</dbReference>
<feature type="domain" description="RING-type" evidence="15">
    <location>
        <begin position="1956"/>
        <end position="2003"/>
    </location>
</feature>
<proteinExistence type="inferred from homology"/>
<evidence type="ECO:0000313" key="17">
    <source>
        <dbReference type="Proteomes" id="UP000030645"/>
    </source>
</evidence>
<dbReference type="SUPFAM" id="SSF56672">
    <property type="entry name" value="DNA/RNA polymerases"/>
    <property type="match status" value="1"/>
</dbReference>
<keyword evidence="11 14" id="KW-0863">Zinc-finger</keyword>
<dbReference type="eggNOG" id="KOG0017">
    <property type="taxonomic scope" value="Eukaryota"/>
</dbReference>
<dbReference type="GO" id="GO:0072344">
    <property type="term" value="P:rescue of stalled ribosome"/>
    <property type="evidence" value="ECO:0007669"/>
    <property type="project" value="TreeGrafter"/>
</dbReference>
<dbReference type="InterPro" id="IPR054476">
    <property type="entry name" value="Ltn1_N"/>
</dbReference>